<sequence length="60" mass="6305">MERRPVSQRLGMYLFGVAIGLVLVGYLLSVRGRFAQQGPAEPTPIPTPAATSPAAAEPTP</sequence>
<keyword evidence="2" id="KW-0472">Membrane</keyword>
<evidence type="ECO:0000256" key="1">
    <source>
        <dbReference type="SAM" id="MobiDB-lite"/>
    </source>
</evidence>
<dbReference type="AlphaFoldDB" id="A0A3B1DIG5"/>
<protein>
    <submittedName>
        <fullName evidence="3">Uncharacterized protein</fullName>
    </submittedName>
</protein>
<evidence type="ECO:0000313" key="3">
    <source>
        <dbReference type="EMBL" id="VAX42556.1"/>
    </source>
</evidence>
<proteinExistence type="predicted"/>
<evidence type="ECO:0000256" key="2">
    <source>
        <dbReference type="SAM" id="Phobius"/>
    </source>
</evidence>
<reference evidence="3" key="1">
    <citation type="submission" date="2018-06" db="EMBL/GenBank/DDBJ databases">
        <authorList>
            <person name="Zhirakovskaya E."/>
        </authorList>
    </citation>
    <scope>NUCLEOTIDE SEQUENCE</scope>
</reference>
<organism evidence="3">
    <name type="scientific">hydrothermal vent metagenome</name>
    <dbReference type="NCBI Taxonomy" id="652676"/>
    <lineage>
        <taxon>unclassified sequences</taxon>
        <taxon>metagenomes</taxon>
        <taxon>ecological metagenomes</taxon>
    </lineage>
</organism>
<feature type="region of interest" description="Disordered" evidence="1">
    <location>
        <begin position="37"/>
        <end position="60"/>
    </location>
</feature>
<dbReference type="EMBL" id="UOGK01000715">
    <property type="protein sequence ID" value="VAX42556.1"/>
    <property type="molecule type" value="Genomic_DNA"/>
</dbReference>
<keyword evidence="2" id="KW-1133">Transmembrane helix</keyword>
<gene>
    <name evidence="3" type="ORF">MNBD_PLANCTO03-1345</name>
</gene>
<name>A0A3B1DIG5_9ZZZZ</name>
<feature type="compositionally biased region" description="Low complexity" evidence="1">
    <location>
        <begin position="48"/>
        <end position="60"/>
    </location>
</feature>
<accession>A0A3B1DIG5</accession>
<feature type="transmembrane region" description="Helical" evidence="2">
    <location>
        <begin position="12"/>
        <end position="29"/>
    </location>
</feature>
<keyword evidence="2" id="KW-0812">Transmembrane</keyword>